<sequence length="101" mass="11159">MKKAALSLFTLMLAVCVSFAGKDILELKGAKGPGYGKTIVLVSGDEEYRTEESMPMLAKILSQKHGFHCKVLFAWEKEGKYIDPNNQAGVRGWEHLDSADL</sequence>
<dbReference type="Gene3D" id="3.40.50.880">
    <property type="match status" value="1"/>
</dbReference>
<proteinExistence type="predicted"/>
<protein>
    <recommendedName>
        <fullName evidence="2">ThuA-like domain-containing protein</fullName>
    </recommendedName>
</protein>
<gene>
    <name evidence="1" type="ORF">METZ01_LOCUS451118</name>
</gene>
<dbReference type="InterPro" id="IPR029062">
    <property type="entry name" value="Class_I_gatase-like"/>
</dbReference>
<dbReference type="EMBL" id="UINC01186168">
    <property type="protein sequence ID" value="SVD98264.1"/>
    <property type="molecule type" value="Genomic_DNA"/>
</dbReference>
<name>A0A382ZS00_9ZZZZ</name>
<reference evidence="1" key="1">
    <citation type="submission" date="2018-05" db="EMBL/GenBank/DDBJ databases">
        <authorList>
            <person name="Lanie J.A."/>
            <person name="Ng W.-L."/>
            <person name="Kazmierczak K.M."/>
            <person name="Andrzejewski T.M."/>
            <person name="Davidsen T.M."/>
            <person name="Wayne K.J."/>
            <person name="Tettelin H."/>
            <person name="Glass J.I."/>
            <person name="Rusch D."/>
            <person name="Podicherti R."/>
            <person name="Tsui H.-C.T."/>
            <person name="Winkler M.E."/>
        </authorList>
    </citation>
    <scope>NUCLEOTIDE SEQUENCE</scope>
</reference>
<evidence type="ECO:0008006" key="2">
    <source>
        <dbReference type="Google" id="ProtNLM"/>
    </source>
</evidence>
<accession>A0A382ZS00</accession>
<dbReference type="AlphaFoldDB" id="A0A382ZS00"/>
<feature type="non-terminal residue" evidence="1">
    <location>
        <position position="101"/>
    </location>
</feature>
<organism evidence="1">
    <name type="scientific">marine metagenome</name>
    <dbReference type="NCBI Taxonomy" id="408172"/>
    <lineage>
        <taxon>unclassified sequences</taxon>
        <taxon>metagenomes</taxon>
        <taxon>ecological metagenomes</taxon>
    </lineage>
</organism>
<evidence type="ECO:0000313" key="1">
    <source>
        <dbReference type="EMBL" id="SVD98264.1"/>
    </source>
</evidence>